<proteinExistence type="predicted"/>
<dbReference type="RefSeq" id="XP_018295888.1">
    <property type="nucleotide sequence ID" value="XM_018430648.1"/>
</dbReference>
<dbReference type="GeneID" id="28991554"/>
<gene>
    <name evidence="2" type="ORF">PHYBLDRAFT_141712</name>
</gene>
<organism evidence="2 3">
    <name type="scientific">Phycomyces blakesleeanus (strain ATCC 8743b / DSM 1359 / FGSC 10004 / NBRC 33097 / NRRL 1555)</name>
    <dbReference type="NCBI Taxonomy" id="763407"/>
    <lineage>
        <taxon>Eukaryota</taxon>
        <taxon>Fungi</taxon>
        <taxon>Fungi incertae sedis</taxon>
        <taxon>Mucoromycota</taxon>
        <taxon>Mucoromycotina</taxon>
        <taxon>Mucoromycetes</taxon>
        <taxon>Mucorales</taxon>
        <taxon>Phycomycetaceae</taxon>
        <taxon>Phycomyces</taxon>
    </lineage>
</organism>
<evidence type="ECO:0000313" key="2">
    <source>
        <dbReference type="EMBL" id="OAD77848.1"/>
    </source>
</evidence>
<feature type="transmembrane region" description="Helical" evidence="1">
    <location>
        <begin position="33"/>
        <end position="50"/>
    </location>
</feature>
<keyword evidence="1" id="KW-1133">Transmembrane helix</keyword>
<feature type="transmembrane region" description="Helical" evidence="1">
    <location>
        <begin position="276"/>
        <end position="294"/>
    </location>
</feature>
<feature type="transmembrane region" description="Helical" evidence="1">
    <location>
        <begin position="118"/>
        <end position="138"/>
    </location>
</feature>
<reference evidence="3" key="1">
    <citation type="submission" date="2015-06" db="EMBL/GenBank/DDBJ databases">
        <title>Expansion of signal transduction pathways in fungi by whole-genome duplication.</title>
        <authorList>
            <consortium name="DOE Joint Genome Institute"/>
            <person name="Corrochano L.M."/>
            <person name="Kuo A."/>
            <person name="Marcet-Houben M."/>
            <person name="Polaino S."/>
            <person name="Salamov A."/>
            <person name="Villalobos J.M."/>
            <person name="Alvarez M.I."/>
            <person name="Avalos J."/>
            <person name="Benito E.P."/>
            <person name="Benoit I."/>
            <person name="Burger G."/>
            <person name="Camino L.P."/>
            <person name="Canovas D."/>
            <person name="Cerda-Olmedo E."/>
            <person name="Cheng J.-F."/>
            <person name="Dominguez A."/>
            <person name="Elias M."/>
            <person name="Eslava A.P."/>
            <person name="Glaser F."/>
            <person name="Grimwood J."/>
            <person name="Gutierrez G."/>
            <person name="Heitman J."/>
            <person name="Henrissat B."/>
            <person name="Iturriaga E.A."/>
            <person name="Lang B.F."/>
            <person name="Lavin J.L."/>
            <person name="Lee S."/>
            <person name="Li W."/>
            <person name="Lindquist E."/>
            <person name="Lopez-Garcia S."/>
            <person name="Luque E.M."/>
            <person name="Marcos A.T."/>
            <person name="Martin J."/>
            <person name="McCluskey K."/>
            <person name="Medina H.R."/>
            <person name="Miralles-Duran A."/>
            <person name="Miyazaki A."/>
            <person name="Munoz-Torres E."/>
            <person name="Oguiza J.A."/>
            <person name="Ohm R."/>
            <person name="Olmedo M."/>
            <person name="Orejas M."/>
            <person name="Ortiz-Castellanos L."/>
            <person name="Pisabarro A.G."/>
            <person name="Rodriguez-Romero J."/>
            <person name="Ruiz-Herrera J."/>
            <person name="Ruiz-Vazquez R."/>
            <person name="Sanz C."/>
            <person name="Schackwitz W."/>
            <person name="Schmutz J."/>
            <person name="Shahriari M."/>
            <person name="Shelest E."/>
            <person name="Silva-Franco F."/>
            <person name="Soanes D."/>
            <person name="Syed K."/>
            <person name="Tagua V.G."/>
            <person name="Talbot N.J."/>
            <person name="Thon M."/>
            <person name="De vries R.P."/>
            <person name="Wiebenga A."/>
            <person name="Yadav J.S."/>
            <person name="Braun E.L."/>
            <person name="Baker S."/>
            <person name="Garre V."/>
            <person name="Horwitz B."/>
            <person name="Torres-Martinez S."/>
            <person name="Idnurm A."/>
            <person name="Herrera-Estrella A."/>
            <person name="Gabaldon T."/>
            <person name="Grigoriev I.V."/>
        </authorList>
    </citation>
    <scope>NUCLEOTIDE SEQUENCE [LARGE SCALE GENOMIC DNA]</scope>
    <source>
        <strain evidence="3">NRRL 1555(-)</strain>
    </source>
</reference>
<keyword evidence="3" id="KW-1185">Reference proteome</keyword>
<evidence type="ECO:0000256" key="1">
    <source>
        <dbReference type="SAM" id="Phobius"/>
    </source>
</evidence>
<dbReference type="Proteomes" id="UP000077315">
    <property type="component" value="Unassembled WGS sequence"/>
</dbReference>
<name>A0A167PG50_PHYB8</name>
<sequence>MTTIFTAQAKQQGSKLKFGLQFKYQGSDLKSRLLVHTFFSVFTCFLSYWPNVSTIRLHNEEFVFLPVQQSKPAIMNQISVHVLAVNGNEQGPIKFNAHGSGFHKAEELGLDIHPDLQIYIFLWAIVYWLFYLSIVFTVKENHQGSDLHPCFHRPNRRTKISSASTVTVYSQERPTIKMPLSFLDFGSLFTIEAITQDFIVHAGLQSRLLIEIPLLIWVHADYQYSAIRRGHTKDQDFSLHPGSQTFKPRDKLSNLNNEPQCFKSDSNDQASNFHSLIKFSVFIMFPLNILGVMVNDQDPAINPTP</sequence>
<dbReference type="VEuPathDB" id="FungiDB:PHYBLDRAFT_141712"/>
<dbReference type="AlphaFoldDB" id="A0A167PG50"/>
<protein>
    <submittedName>
        <fullName evidence="2">Uncharacterized protein</fullName>
    </submittedName>
</protein>
<dbReference type="InParanoid" id="A0A167PG50"/>
<dbReference type="EMBL" id="KV440974">
    <property type="protein sequence ID" value="OAD77848.1"/>
    <property type="molecule type" value="Genomic_DNA"/>
</dbReference>
<keyword evidence="1" id="KW-0812">Transmembrane</keyword>
<keyword evidence="1" id="KW-0472">Membrane</keyword>
<accession>A0A167PG50</accession>
<evidence type="ECO:0000313" key="3">
    <source>
        <dbReference type="Proteomes" id="UP000077315"/>
    </source>
</evidence>